<gene>
    <name evidence="2" type="ORF">HNP33_000207</name>
</gene>
<feature type="signal peptide" evidence="1">
    <location>
        <begin position="1"/>
        <end position="25"/>
    </location>
</feature>
<name>A0ABR6RAT2_9BURK</name>
<sequence length="216" mass="23007">MALKKTIGAAALAGAVLALTGCAVEAPVPYGANYAQPTQMKVRAAGHWDLMASDVVAETMATLERNGLNAKTPLYVALPQNASAFDTVFHELVVTKLVQNGASVYNTPGQQLELSYDAKLVHHNLQHVGGYSPEAPDGYNRNGYYGFGATIGDADYQPVTAAGAPAYSEVLLTSTVLRQGQYVARKSNVYYVDNASVGQFAKTEAYRAVNMKVVNK</sequence>
<evidence type="ECO:0008006" key="4">
    <source>
        <dbReference type="Google" id="ProtNLM"/>
    </source>
</evidence>
<evidence type="ECO:0000256" key="1">
    <source>
        <dbReference type="SAM" id="SignalP"/>
    </source>
</evidence>
<reference evidence="2 3" key="1">
    <citation type="submission" date="2020-08" db="EMBL/GenBank/DDBJ databases">
        <title>Functional genomics of gut bacteria from endangered species of beetles.</title>
        <authorList>
            <person name="Carlos-Shanley C."/>
        </authorList>
    </citation>
    <scope>NUCLEOTIDE SEQUENCE [LARGE SCALE GENOMIC DNA]</scope>
    <source>
        <strain evidence="2 3">S00124</strain>
    </source>
</reference>
<organism evidence="2 3">
    <name type="scientific">Comamonas odontotermitis</name>
    <dbReference type="NCBI Taxonomy" id="379895"/>
    <lineage>
        <taxon>Bacteria</taxon>
        <taxon>Pseudomonadati</taxon>
        <taxon>Pseudomonadota</taxon>
        <taxon>Betaproteobacteria</taxon>
        <taxon>Burkholderiales</taxon>
        <taxon>Comamonadaceae</taxon>
        <taxon>Comamonas</taxon>
    </lineage>
</organism>
<proteinExistence type="predicted"/>
<evidence type="ECO:0000313" key="2">
    <source>
        <dbReference type="EMBL" id="MBB6576159.1"/>
    </source>
</evidence>
<dbReference type="EMBL" id="JACHKZ010000001">
    <property type="protein sequence ID" value="MBB6576159.1"/>
    <property type="molecule type" value="Genomic_DNA"/>
</dbReference>
<protein>
    <recommendedName>
        <fullName evidence="4">Lipoprotein</fullName>
    </recommendedName>
</protein>
<evidence type="ECO:0000313" key="3">
    <source>
        <dbReference type="Proteomes" id="UP000562492"/>
    </source>
</evidence>
<accession>A0ABR6RAT2</accession>
<comment type="caution">
    <text evidence="2">The sequence shown here is derived from an EMBL/GenBank/DDBJ whole genome shotgun (WGS) entry which is preliminary data.</text>
</comment>
<keyword evidence="1" id="KW-0732">Signal</keyword>
<keyword evidence="3" id="KW-1185">Reference proteome</keyword>
<dbReference type="PROSITE" id="PS51257">
    <property type="entry name" value="PROKAR_LIPOPROTEIN"/>
    <property type="match status" value="1"/>
</dbReference>
<dbReference type="Proteomes" id="UP000562492">
    <property type="component" value="Unassembled WGS sequence"/>
</dbReference>
<feature type="chain" id="PRO_5046579453" description="Lipoprotein" evidence="1">
    <location>
        <begin position="26"/>
        <end position="216"/>
    </location>
</feature>
<dbReference type="RefSeq" id="WP_184704348.1">
    <property type="nucleotide sequence ID" value="NZ_JACHKZ010000001.1"/>
</dbReference>